<dbReference type="GO" id="GO:0005886">
    <property type="term" value="C:plasma membrane"/>
    <property type="evidence" value="ECO:0007669"/>
    <property type="project" value="TreeGrafter"/>
</dbReference>
<dbReference type="InterPro" id="IPR032675">
    <property type="entry name" value="LRR_dom_sf"/>
</dbReference>
<keyword evidence="4" id="KW-0472">Membrane</keyword>
<keyword evidence="1" id="KW-0433">Leucine-rich repeat</keyword>
<name>A0A7M7IXB7_NASVI</name>
<evidence type="ECO:0000256" key="5">
    <source>
        <dbReference type="SAM" id="SignalP"/>
    </source>
</evidence>
<dbReference type="AlphaFoldDB" id="A0A7M7IXB7"/>
<feature type="signal peptide" evidence="5">
    <location>
        <begin position="1"/>
        <end position="39"/>
    </location>
</feature>
<feature type="chain" id="PRO_5029527142" description="Leucine-rich repeat neuronal protein 2" evidence="5">
    <location>
        <begin position="40"/>
        <end position="514"/>
    </location>
</feature>
<dbReference type="PANTHER" id="PTHR24369">
    <property type="entry name" value="ANTIGEN BSP, PUTATIVE-RELATED"/>
    <property type="match status" value="1"/>
</dbReference>
<evidence type="ECO:0000313" key="7">
    <source>
        <dbReference type="Proteomes" id="UP000002358"/>
    </source>
</evidence>
<dbReference type="KEGG" id="nvi:100116888"/>
<dbReference type="Gene3D" id="3.80.10.10">
    <property type="entry name" value="Ribonuclease Inhibitor"/>
    <property type="match status" value="3"/>
</dbReference>
<dbReference type="FunCoup" id="A0A7M7IXB7">
    <property type="interactions" value="1"/>
</dbReference>
<dbReference type="Pfam" id="PF13855">
    <property type="entry name" value="LRR_8"/>
    <property type="match status" value="3"/>
</dbReference>
<dbReference type="SMR" id="A0A7M7IXB7"/>
<dbReference type="SUPFAM" id="SSF52058">
    <property type="entry name" value="L domain-like"/>
    <property type="match status" value="1"/>
</dbReference>
<dbReference type="InParanoid" id="A0A7M7IXB7"/>
<dbReference type="Proteomes" id="UP000002358">
    <property type="component" value="Chromosome 1"/>
</dbReference>
<evidence type="ECO:0000313" key="6">
    <source>
        <dbReference type="EnsemblMetazoa" id="XP_016844808"/>
    </source>
</evidence>
<dbReference type="InterPro" id="IPR050541">
    <property type="entry name" value="LRR_TM_domain-containing"/>
</dbReference>
<feature type="transmembrane region" description="Helical" evidence="4">
    <location>
        <begin position="460"/>
        <end position="484"/>
    </location>
</feature>
<evidence type="ECO:0000256" key="2">
    <source>
        <dbReference type="ARBA" id="ARBA00022729"/>
    </source>
</evidence>
<evidence type="ECO:0000256" key="3">
    <source>
        <dbReference type="ARBA" id="ARBA00022737"/>
    </source>
</evidence>
<dbReference type="SMART" id="SM00364">
    <property type="entry name" value="LRR_BAC"/>
    <property type="match status" value="2"/>
</dbReference>
<evidence type="ECO:0000256" key="1">
    <source>
        <dbReference type="ARBA" id="ARBA00022614"/>
    </source>
</evidence>
<keyword evidence="7" id="KW-1185">Reference proteome</keyword>
<dbReference type="OrthoDB" id="72369at2759"/>
<dbReference type="PANTHER" id="PTHR24369:SF210">
    <property type="entry name" value="CHAOPTIN-RELATED"/>
    <property type="match status" value="1"/>
</dbReference>
<keyword evidence="3" id="KW-0677">Repeat</keyword>
<keyword evidence="4" id="KW-1133">Transmembrane helix</keyword>
<organism evidence="6 7">
    <name type="scientific">Nasonia vitripennis</name>
    <name type="common">Parasitic wasp</name>
    <dbReference type="NCBI Taxonomy" id="7425"/>
    <lineage>
        <taxon>Eukaryota</taxon>
        <taxon>Metazoa</taxon>
        <taxon>Ecdysozoa</taxon>
        <taxon>Arthropoda</taxon>
        <taxon>Hexapoda</taxon>
        <taxon>Insecta</taxon>
        <taxon>Pterygota</taxon>
        <taxon>Neoptera</taxon>
        <taxon>Endopterygota</taxon>
        <taxon>Hymenoptera</taxon>
        <taxon>Apocrita</taxon>
        <taxon>Proctotrupomorpha</taxon>
        <taxon>Chalcidoidea</taxon>
        <taxon>Pteromalidae</taxon>
        <taxon>Pteromalinae</taxon>
        <taxon>Nasonia</taxon>
    </lineage>
</organism>
<proteinExistence type="predicted"/>
<accession>A0A7M7IXB7</accession>
<dbReference type="InterPro" id="IPR003591">
    <property type="entry name" value="Leu-rich_rpt_typical-subtyp"/>
</dbReference>
<reference evidence="6" key="1">
    <citation type="submission" date="2021-01" db="UniProtKB">
        <authorList>
            <consortium name="EnsemblMetazoa"/>
        </authorList>
    </citation>
    <scope>IDENTIFICATION</scope>
</reference>
<evidence type="ECO:0008006" key="8">
    <source>
        <dbReference type="Google" id="ProtNLM"/>
    </source>
</evidence>
<keyword evidence="2 5" id="KW-0732">Signal</keyword>
<dbReference type="SMART" id="SM00369">
    <property type="entry name" value="LRR_TYP"/>
    <property type="match status" value="5"/>
</dbReference>
<keyword evidence="4" id="KW-0812">Transmembrane</keyword>
<sequence length="514" mass="57674">MKQESSCLADFTIASLPCTMRASFAVLLLLLGLVALSEQQSEPISLTTTTTTTTTMTTTETPKVLKKVCDVCNCTAEEIIDCSNRKLETNLEEHEWPKGPIKLISFENNAIVRVKPFPNITVAQLTLHNNKIENIERQSFKWLKNLTLLDLSQNKLNYENFMPHALEGRFAPEAYEPLDKLKILNLSGNEFHSLNRDLFEHVEDLKTLILSNNPFLVFDQSSTIAISSLPYLEELDLSLCTLKNLADSTLHTVRYLKKLNISYNEFTKLPDALRDSPSLETLILDGNPIEMLGRKNSFPVMPKLKELNLCHMPELLSIDRAAMSNLEALEIVRIENCTLLGEIDADAFAKPNDVGGTTWPALKTLNISSNALRYLPGNLLVRWDRLEELHLMNNQWACDCDNQYLIGTLLPQHGKRLMGAEAALLTCASPIEHQNKSLAELAGRQLRCQDMYGARPERDAAVLVGMLVGVLLAVPAVLVLFILWRRGFIFCGAQGPASFSRAFYRRAPPYDENV</sequence>
<dbReference type="GeneID" id="100116888"/>
<dbReference type="EnsemblMetazoa" id="XM_016989319">
    <property type="protein sequence ID" value="XP_016844808"/>
    <property type="gene ID" value="LOC100116888"/>
</dbReference>
<protein>
    <recommendedName>
        <fullName evidence="8">Leucine-rich repeat neuronal protein 2</fullName>
    </recommendedName>
</protein>
<dbReference type="RefSeq" id="XP_016844808.1">
    <property type="nucleotide sequence ID" value="XM_016989319.3"/>
</dbReference>
<evidence type="ECO:0000256" key="4">
    <source>
        <dbReference type="SAM" id="Phobius"/>
    </source>
</evidence>
<dbReference type="InterPro" id="IPR001611">
    <property type="entry name" value="Leu-rich_rpt"/>
</dbReference>